<comment type="subcellular location">
    <subcellularLocation>
        <location evidence="1">Periplasm</location>
    </subcellularLocation>
</comment>
<name>A0A517YKH6_9BACT</name>
<evidence type="ECO:0000313" key="6">
    <source>
        <dbReference type="EMBL" id="QDU30727.1"/>
    </source>
</evidence>
<proteinExistence type="predicted"/>
<evidence type="ECO:0000256" key="1">
    <source>
        <dbReference type="ARBA" id="ARBA00004418"/>
    </source>
</evidence>
<keyword evidence="3" id="KW-0574">Periplasm</keyword>
<reference evidence="6 7" key="1">
    <citation type="submission" date="2019-02" db="EMBL/GenBank/DDBJ databases">
        <title>Deep-cultivation of Planctomycetes and their phenomic and genomic characterization uncovers novel biology.</title>
        <authorList>
            <person name="Wiegand S."/>
            <person name="Jogler M."/>
            <person name="Boedeker C."/>
            <person name="Pinto D."/>
            <person name="Vollmers J."/>
            <person name="Rivas-Marin E."/>
            <person name="Kohn T."/>
            <person name="Peeters S.H."/>
            <person name="Heuer A."/>
            <person name="Rast P."/>
            <person name="Oberbeckmann S."/>
            <person name="Bunk B."/>
            <person name="Jeske O."/>
            <person name="Meyerdierks A."/>
            <person name="Storesund J.E."/>
            <person name="Kallscheuer N."/>
            <person name="Luecker S."/>
            <person name="Lage O.M."/>
            <person name="Pohl T."/>
            <person name="Merkel B.J."/>
            <person name="Hornburger P."/>
            <person name="Mueller R.-W."/>
            <person name="Bruemmer F."/>
            <person name="Labrenz M."/>
            <person name="Spormann A.M."/>
            <person name="Op den Camp H."/>
            <person name="Overmann J."/>
            <person name="Amann R."/>
            <person name="Jetten M.S.M."/>
            <person name="Mascher T."/>
            <person name="Medema M.H."/>
            <person name="Devos D.P."/>
            <person name="Kaster A.-K."/>
            <person name="Ovreas L."/>
            <person name="Rohde M."/>
            <person name="Galperin M.Y."/>
            <person name="Jogler C."/>
        </authorList>
    </citation>
    <scope>NUCLEOTIDE SEQUENCE [LARGE SCALE GENOMIC DNA]</scope>
    <source>
        <strain evidence="6 7">ETA_A8</strain>
    </source>
</reference>
<keyword evidence="4" id="KW-0456">Lyase</keyword>
<evidence type="ECO:0000259" key="5">
    <source>
        <dbReference type="Pfam" id="PF07940"/>
    </source>
</evidence>
<dbReference type="KEGG" id="aagg:ETAA8_58750"/>
<evidence type="ECO:0000313" key="7">
    <source>
        <dbReference type="Proteomes" id="UP000315017"/>
    </source>
</evidence>
<dbReference type="InterPro" id="IPR012480">
    <property type="entry name" value="Hepar_II_III_C"/>
</dbReference>
<dbReference type="PANTHER" id="PTHR39210:SF1">
    <property type="entry name" value="HEPARIN-SULFATE LYASE"/>
    <property type="match status" value="1"/>
</dbReference>
<dbReference type="GO" id="GO:0042597">
    <property type="term" value="C:periplasmic space"/>
    <property type="evidence" value="ECO:0007669"/>
    <property type="project" value="UniProtKB-SubCell"/>
</dbReference>
<dbReference type="GO" id="GO:0016829">
    <property type="term" value="F:lyase activity"/>
    <property type="evidence" value="ECO:0007669"/>
    <property type="project" value="UniProtKB-KW"/>
</dbReference>
<organism evidence="6 7">
    <name type="scientific">Anatilimnocola aggregata</name>
    <dbReference type="NCBI Taxonomy" id="2528021"/>
    <lineage>
        <taxon>Bacteria</taxon>
        <taxon>Pseudomonadati</taxon>
        <taxon>Planctomycetota</taxon>
        <taxon>Planctomycetia</taxon>
        <taxon>Pirellulales</taxon>
        <taxon>Pirellulaceae</taxon>
        <taxon>Anatilimnocola</taxon>
    </lineage>
</organism>
<dbReference type="Gene3D" id="1.50.10.100">
    <property type="entry name" value="Chondroitin AC/alginate lyase"/>
    <property type="match status" value="1"/>
</dbReference>
<dbReference type="Proteomes" id="UP000315017">
    <property type="component" value="Chromosome"/>
</dbReference>
<evidence type="ECO:0000256" key="3">
    <source>
        <dbReference type="ARBA" id="ARBA00022764"/>
    </source>
</evidence>
<feature type="domain" description="Heparinase II/III-like C-terminal" evidence="5">
    <location>
        <begin position="523"/>
        <end position="730"/>
    </location>
</feature>
<gene>
    <name evidence="6" type="ORF">ETAA8_58750</name>
</gene>
<keyword evidence="2" id="KW-0732">Signal</keyword>
<keyword evidence="7" id="KW-1185">Reference proteome</keyword>
<evidence type="ECO:0000256" key="4">
    <source>
        <dbReference type="ARBA" id="ARBA00023239"/>
    </source>
</evidence>
<sequence>MCFKRDETVNTKTARAAHFVPGLLTGKLGARLGMMIIVWFATGMVRADTRVSEDYKARTWQKLADGGLEYRFSFKLQGDSESHTRVIAQTGPTEHFKINVSPPADVPANKEVAFEVIATLDATSAKNLPPFTLDQCELTFFSQEKRLRELKRGTFVLRLATPAELTPPGEEFVKTIRHKVATEEWAQRKFRAITKSMDEKLKELGSPILPPAEGQWIKGDFHVWHSPKKVKLIQGENGVVTCQECERSWTPEQIKMGSERVGLFRATLAELGMAAMVSGDQRYGQAARQMLLGMADVYPNLPQCKYGTRLIWLVGDEARFSLEGLLCIRRLRAANMLSDEDLKTIGAGWIIPSLEEAMQRGSGTPNLAMATACAVSMAGLALDWPPFVAWSLRDRRGIMNIVEKRIGDDGGWLENSLSYHITTEIFFTPMLAELKLYGFDLLQIDEALGERLRRFYRFPILAMRPDEKLVSIADGGLGNPYPASNIAAYWVTRDPHLIPFIKGKDLEFGVTDLPPAQKVEMKSRNYPDFGITILHDGGPPGEENWALIRHGKQHGGHCHYDMLGMVSYAGGQPLHDDCGSSYRNPLHYSWARNTISHNTITVDKACQQKSEGKVEYLSTPAKGPQVVVISDESAYPGVRLERALIFVEGIQLLVDRATSDTEHTYDWTFACYGDVRGTSAESKAIPPLEGTALSESVYQNSDVSPTPPGVGYDVPRNLKEMNVSGDWWIDWGNIQAPYKSILKSPPLSMKWLCHSSNPVRVVWGDAPGVGLVPDRQRWVMARQVGNEALWVTALIPESRPAKVEGMKVVPATVGRGIAIQLKSASSETWVGVNWQAGKPLTAGPVSTVDKVVVQPSHSRKTISGSPGSP</sequence>
<dbReference type="Gene3D" id="2.70.98.70">
    <property type="match status" value="1"/>
</dbReference>
<dbReference type="AlphaFoldDB" id="A0A517YKH6"/>
<dbReference type="Pfam" id="PF07940">
    <property type="entry name" value="Hepar_II_III_C"/>
    <property type="match status" value="1"/>
</dbReference>
<accession>A0A517YKH6</accession>
<dbReference type="EMBL" id="CP036274">
    <property type="protein sequence ID" value="QDU30727.1"/>
    <property type="molecule type" value="Genomic_DNA"/>
</dbReference>
<protein>
    <submittedName>
        <fullName evidence="6">Heparinase II/III-like protein</fullName>
    </submittedName>
</protein>
<evidence type="ECO:0000256" key="2">
    <source>
        <dbReference type="ARBA" id="ARBA00022729"/>
    </source>
</evidence>
<dbReference type="InterPro" id="IPR008929">
    <property type="entry name" value="Chondroitin_lyas"/>
</dbReference>
<dbReference type="PANTHER" id="PTHR39210">
    <property type="entry name" value="HEPARIN-SULFATE LYASE"/>
    <property type="match status" value="1"/>
</dbReference>
<dbReference type="SUPFAM" id="SSF48230">
    <property type="entry name" value="Chondroitin AC/alginate lyase"/>
    <property type="match status" value="1"/>
</dbReference>